<comment type="caution">
    <text evidence="3">The sequence shown here is derived from an EMBL/GenBank/DDBJ whole genome shotgun (WGS) entry which is preliminary data.</text>
</comment>
<dbReference type="PATRIC" id="fig|458.5.peg.502"/>
<keyword evidence="3" id="KW-0413">Isomerase</keyword>
<dbReference type="GO" id="GO:0003917">
    <property type="term" value="F:DNA topoisomerase type I (single strand cut, ATP-independent) activity"/>
    <property type="evidence" value="ECO:0007669"/>
    <property type="project" value="InterPro"/>
</dbReference>
<evidence type="ECO:0000313" key="4">
    <source>
        <dbReference type="Proteomes" id="UP000054608"/>
    </source>
</evidence>
<dbReference type="RefSeq" id="WP_058530615.1">
    <property type="nucleotide sequence ID" value="NZ_CAAAIN010000003.1"/>
</dbReference>
<dbReference type="Gene3D" id="1.10.132.120">
    <property type="match status" value="1"/>
</dbReference>
<dbReference type="PROSITE" id="PS52038">
    <property type="entry name" value="TOPO_IB_2"/>
    <property type="match status" value="1"/>
</dbReference>
<dbReference type="Pfam" id="PF01028">
    <property type="entry name" value="Topoisom_I"/>
    <property type="match status" value="1"/>
</dbReference>
<evidence type="ECO:0000313" key="3">
    <source>
        <dbReference type="EMBL" id="KTD49385.1"/>
    </source>
</evidence>
<dbReference type="GO" id="GO:0006265">
    <property type="term" value="P:DNA topological change"/>
    <property type="evidence" value="ECO:0007669"/>
    <property type="project" value="InterPro"/>
</dbReference>
<organism evidence="3 4">
    <name type="scientific">Legionella rubrilucens</name>
    <dbReference type="NCBI Taxonomy" id="458"/>
    <lineage>
        <taxon>Bacteria</taxon>
        <taxon>Pseudomonadati</taxon>
        <taxon>Pseudomonadota</taxon>
        <taxon>Gammaproteobacteria</taxon>
        <taxon>Legionellales</taxon>
        <taxon>Legionellaceae</taxon>
        <taxon>Legionella</taxon>
    </lineage>
</organism>
<evidence type="ECO:0000259" key="2">
    <source>
        <dbReference type="Pfam" id="PF21338"/>
    </source>
</evidence>
<dbReference type="InterPro" id="IPR013500">
    <property type="entry name" value="TopoI_cat_euk"/>
</dbReference>
<dbReference type="SUPFAM" id="SSF55869">
    <property type="entry name" value="DNA topoisomerase I domain"/>
    <property type="match status" value="1"/>
</dbReference>
<proteinExistence type="predicted"/>
<dbReference type="GO" id="GO:0003677">
    <property type="term" value="F:DNA binding"/>
    <property type="evidence" value="ECO:0007669"/>
    <property type="project" value="InterPro"/>
</dbReference>
<dbReference type="InterPro" id="IPR014711">
    <property type="entry name" value="TopoI_cat_a-hlx-sub_euk"/>
</dbReference>
<dbReference type="OrthoDB" id="9778962at2"/>
<feature type="domain" description="DNA topoisomerase I catalytic core eukaryotic-type" evidence="1">
    <location>
        <begin position="101"/>
        <end position="306"/>
    </location>
</feature>
<dbReference type="Gene3D" id="3.30.66.10">
    <property type="entry name" value="DNA topoisomerase I domain"/>
    <property type="match status" value="1"/>
</dbReference>
<dbReference type="AlphaFoldDB" id="A0A0W0XXQ4"/>
<evidence type="ECO:0000259" key="1">
    <source>
        <dbReference type="Pfam" id="PF01028"/>
    </source>
</evidence>
<dbReference type="EMBL" id="LNYT01000006">
    <property type="protein sequence ID" value="KTD49385.1"/>
    <property type="molecule type" value="Genomic_DNA"/>
</dbReference>
<dbReference type="InterPro" id="IPR035447">
    <property type="entry name" value="DNA_topo_I_N_sf"/>
</dbReference>
<keyword evidence="4" id="KW-1185">Reference proteome</keyword>
<name>A0A0W0XXQ4_9GAMM</name>
<feature type="domain" description="DNA topoisomerase IB N-terminal" evidence="2">
    <location>
        <begin position="39"/>
        <end position="85"/>
    </location>
</feature>
<dbReference type="STRING" id="458.Lrub_0484"/>
<dbReference type="Gene3D" id="3.90.15.10">
    <property type="entry name" value="Topoisomerase I, Chain A, domain 3"/>
    <property type="match status" value="1"/>
</dbReference>
<dbReference type="SUPFAM" id="SSF56349">
    <property type="entry name" value="DNA breaking-rejoining enzymes"/>
    <property type="match status" value="1"/>
</dbReference>
<dbReference type="InterPro" id="IPR049331">
    <property type="entry name" value="Top1B_N_bact"/>
</dbReference>
<dbReference type="Proteomes" id="UP000054608">
    <property type="component" value="Unassembled WGS sequence"/>
</dbReference>
<sequence>MTESLYSEEECERVARLASLRYVKDTMPGITRQKQGEEFIYFKEGKPLTDANVLARIKKLAIPPAYQDVWICPYENGHIQATGRDKNNRKQYRYHPLWFKVRNQQKFTTMIEFGQSLPLIKRHISRELNKPAQLNRAQVICAIIYLLYHYNVRVGNAVYARQNKSYGLTTLRKKHLSLKRNKAILNFRGKNAKLWRIILSDSRIIKILKKCEEISGYELFKYVDENNSLTVVTSQEVNFYLKNITNYPFTAKDFRTWIACRETLCRLIRYNPCEDASDPFNDIIKQVSKLMGHTPAICQKNYIHPDIILSWKAESLREWANKNHDKIAHLTDDKILLLWLKSNKKRTK</sequence>
<gene>
    <name evidence="3" type="ORF">Lrub_0484</name>
</gene>
<dbReference type="Pfam" id="PF21338">
    <property type="entry name" value="Top1B_N_bact"/>
    <property type="match status" value="1"/>
</dbReference>
<reference evidence="3 4" key="1">
    <citation type="submission" date="2015-11" db="EMBL/GenBank/DDBJ databases">
        <title>Genomic analysis of 38 Legionella species identifies large and diverse effector repertoires.</title>
        <authorList>
            <person name="Burstein D."/>
            <person name="Amaro F."/>
            <person name="Zusman T."/>
            <person name="Lifshitz Z."/>
            <person name="Cohen O."/>
            <person name="Gilbert J.A."/>
            <person name="Pupko T."/>
            <person name="Shuman H.A."/>
            <person name="Segal G."/>
        </authorList>
    </citation>
    <scope>NUCLEOTIDE SEQUENCE [LARGE SCALE GENOMIC DNA]</scope>
    <source>
        <strain evidence="3 4">WA-270A-C2</strain>
    </source>
</reference>
<protein>
    <submittedName>
        <fullName evidence="3">Eukaryotic DNA topoisomerase I, catalytic core</fullName>
    </submittedName>
</protein>
<dbReference type="InterPro" id="IPR011010">
    <property type="entry name" value="DNA_brk_join_enz"/>
</dbReference>
<accession>A0A0W0XXQ4</accession>